<evidence type="ECO:0000313" key="2">
    <source>
        <dbReference type="EMBL" id="GCC47144.1"/>
    </source>
</evidence>
<sequence length="99" mass="11305">RDPVRDRHGEEIARRRKGHQGRKQHQACDVEDHGVMPSSWSCGRERTLAANGEQSGKDRRRPQRRPPSGHRQIAKAPGVPGPLMRVRRNRLTSANRRSC</sequence>
<feature type="region of interest" description="Disordered" evidence="1">
    <location>
        <begin position="1"/>
        <end position="99"/>
    </location>
</feature>
<organism evidence="2 3">
    <name type="scientific">Chiloscyllium punctatum</name>
    <name type="common">Brownbanded bambooshark</name>
    <name type="synonym">Hemiscyllium punctatum</name>
    <dbReference type="NCBI Taxonomy" id="137246"/>
    <lineage>
        <taxon>Eukaryota</taxon>
        <taxon>Metazoa</taxon>
        <taxon>Chordata</taxon>
        <taxon>Craniata</taxon>
        <taxon>Vertebrata</taxon>
        <taxon>Chondrichthyes</taxon>
        <taxon>Elasmobranchii</taxon>
        <taxon>Galeomorphii</taxon>
        <taxon>Galeoidea</taxon>
        <taxon>Orectolobiformes</taxon>
        <taxon>Hemiscylliidae</taxon>
        <taxon>Chiloscyllium</taxon>
    </lineage>
</organism>
<dbReference type="AlphaFoldDB" id="A0A401TWX8"/>
<dbReference type="EMBL" id="BEZZ01201849">
    <property type="protein sequence ID" value="GCC47144.1"/>
    <property type="molecule type" value="Genomic_DNA"/>
</dbReference>
<feature type="compositionally biased region" description="Basic and acidic residues" evidence="1">
    <location>
        <begin position="1"/>
        <end position="13"/>
    </location>
</feature>
<feature type="compositionally biased region" description="Basic residues" evidence="1">
    <location>
        <begin position="14"/>
        <end position="25"/>
    </location>
</feature>
<dbReference type="Proteomes" id="UP000287033">
    <property type="component" value="Unassembled WGS sequence"/>
</dbReference>
<keyword evidence="3" id="KW-1185">Reference proteome</keyword>
<reference evidence="2 3" key="1">
    <citation type="journal article" date="2018" name="Nat. Ecol. Evol.">
        <title>Shark genomes provide insights into elasmobranch evolution and the origin of vertebrates.</title>
        <authorList>
            <person name="Hara Y"/>
            <person name="Yamaguchi K"/>
            <person name="Onimaru K"/>
            <person name="Kadota M"/>
            <person name="Koyanagi M"/>
            <person name="Keeley SD"/>
            <person name="Tatsumi K"/>
            <person name="Tanaka K"/>
            <person name="Motone F"/>
            <person name="Kageyama Y"/>
            <person name="Nozu R"/>
            <person name="Adachi N"/>
            <person name="Nishimura O"/>
            <person name="Nakagawa R"/>
            <person name="Tanegashima C"/>
            <person name="Kiyatake I"/>
            <person name="Matsumoto R"/>
            <person name="Murakumo K"/>
            <person name="Nishida K"/>
            <person name="Terakita A"/>
            <person name="Kuratani S"/>
            <person name="Sato K"/>
            <person name="Hyodo S Kuraku.S."/>
        </authorList>
    </citation>
    <scope>NUCLEOTIDE SEQUENCE [LARGE SCALE GENOMIC DNA]</scope>
</reference>
<evidence type="ECO:0000313" key="3">
    <source>
        <dbReference type="Proteomes" id="UP000287033"/>
    </source>
</evidence>
<gene>
    <name evidence="2" type="ORF">chiPu_0031138</name>
</gene>
<evidence type="ECO:0000256" key="1">
    <source>
        <dbReference type="SAM" id="MobiDB-lite"/>
    </source>
</evidence>
<comment type="caution">
    <text evidence="2">The sequence shown here is derived from an EMBL/GenBank/DDBJ whole genome shotgun (WGS) entry which is preliminary data.</text>
</comment>
<feature type="compositionally biased region" description="Basic residues" evidence="1">
    <location>
        <begin position="58"/>
        <end position="68"/>
    </location>
</feature>
<accession>A0A401TWX8</accession>
<name>A0A401TWX8_CHIPU</name>
<proteinExistence type="predicted"/>
<feature type="non-terminal residue" evidence="2">
    <location>
        <position position="1"/>
    </location>
</feature>
<protein>
    <submittedName>
        <fullName evidence="2">Uncharacterized protein</fullName>
    </submittedName>
</protein>